<name>A0A941GXK0_9CHRO</name>
<dbReference type="EMBL" id="JADQBC010000037">
    <property type="protein sequence ID" value="MBR8827618.1"/>
    <property type="molecule type" value="Genomic_DNA"/>
</dbReference>
<proteinExistence type="predicted"/>
<dbReference type="AlphaFoldDB" id="A0A941GXK0"/>
<accession>A0A941GXK0</accession>
<comment type="caution">
    <text evidence="1">The sequence shown here is derived from an EMBL/GenBank/DDBJ whole genome shotgun (WGS) entry which is preliminary data.</text>
</comment>
<organism evidence="1 2">
    <name type="scientific">Gomphosphaeria aponina SAG 52.96 = DSM 107014</name>
    <dbReference type="NCBI Taxonomy" id="1521640"/>
    <lineage>
        <taxon>Bacteria</taxon>
        <taxon>Bacillati</taxon>
        <taxon>Cyanobacteriota</taxon>
        <taxon>Cyanophyceae</taxon>
        <taxon>Oscillatoriophycideae</taxon>
        <taxon>Chroococcales</taxon>
        <taxon>Gomphosphaeriaceae</taxon>
        <taxon>Gomphosphaeria</taxon>
    </lineage>
</organism>
<dbReference type="Proteomes" id="UP000767446">
    <property type="component" value="Unassembled WGS sequence"/>
</dbReference>
<protein>
    <submittedName>
        <fullName evidence="1">Uncharacterized protein</fullName>
    </submittedName>
</protein>
<evidence type="ECO:0000313" key="2">
    <source>
        <dbReference type="Proteomes" id="UP000767446"/>
    </source>
</evidence>
<reference evidence="1" key="1">
    <citation type="submission" date="2021-02" db="EMBL/GenBank/DDBJ databases">
        <title>Metagenome analyses of Stigonema ocellatum DSM 106950, Chlorogloea purpurea SAG 13.99 and Gomphosphaeria aponina DSM 107014.</title>
        <authorList>
            <person name="Marter P."/>
            <person name="Huang S."/>
        </authorList>
    </citation>
    <scope>NUCLEOTIDE SEQUENCE</scope>
    <source>
        <strain evidence="1">JP213</strain>
    </source>
</reference>
<sequence>MKYFFLSKGWQVGRVWELGGLWNENRWQRKPIIKCLYIGIVEQGETLLLYAVEDQVLMVEVFPDAQTNSFPTIGQVVLKRLMGPEQVIESLSSASELIRARVAELEHDAL</sequence>
<gene>
    <name evidence="1" type="ORF">DSM107014_06855</name>
</gene>
<evidence type="ECO:0000313" key="1">
    <source>
        <dbReference type="EMBL" id="MBR8827618.1"/>
    </source>
</evidence>